<dbReference type="GeneID" id="14010974"/>
<dbReference type="KEGG" id="vg:14010974"/>
<organism evidence="2 3">
    <name type="scientific">Campylobacter phage CP21</name>
    <dbReference type="NCBI Taxonomy" id="2881391"/>
    <lineage>
        <taxon>Viruses</taxon>
        <taxon>Duplodnaviria</taxon>
        <taxon>Heunggongvirae</taxon>
        <taxon>Uroviricota</taxon>
        <taxon>Caudoviricetes</taxon>
        <taxon>Connertonviridae</taxon>
        <taxon>Firehammervirus</taxon>
        <taxon>Firehammervirus CP21</taxon>
    </lineage>
</organism>
<feature type="compositionally biased region" description="Acidic residues" evidence="1">
    <location>
        <begin position="143"/>
        <end position="154"/>
    </location>
</feature>
<dbReference type="InterPro" id="IPR010823">
    <property type="entry name" value="Portal_Gp20"/>
</dbReference>
<name>I7KIN3_9CAUD</name>
<reference evidence="2 3" key="1">
    <citation type="journal article" date="2012" name="J. Virol.">
        <title>The Complete Genome Sequence of Bacteriophage CP21 Reveals Modular Shuffling in Campylobacter Group II Phages.</title>
        <authorList>
            <person name="Hammerl J.A."/>
            <person name="Jackel C."/>
            <person name="Reetz J."/>
            <person name="Hertwig S."/>
        </authorList>
    </citation>
    <scope>NUCLEOTIDE SEQUENCE [LARGE SCALE GENOMIC DNA]</scope>
</reference>
<keyword evidence="3" id="KW-1185">Reference proteome</keyword>
<gene>
    <name evidence="2" type="primary">CP21_164</name>
</gene>
<dbReference type="EMBL" id="HE815464">
    <property type="protein sequence ID" value="CCH63626.1"/>
    <property type="molecule type" value="Genomic_DNA"/>
</dbReference>
<evidence type="ECO:0000313" key="2">
    <source>
        <dbReference type="EMBL" id="CCH63626.1"/>
    </source>
</evidence>
<dbReference type="RefSeq" id="YP_007005234.1">
    <property type="nucleotide sequence ID" value="NC_019507.1"/>
</dbReference>
<dbReference type="Pfam" id="PF07230">
    <property type="entry name" value="Portal_T4"/>
    <property type="match status" value="1"/>
</dbReference>
<evidence type="ECO:0000313" key="3">
    <source>
        <dbReference type="Proteomes" id="UP000050571"/>
    </source>
</evidence>
<feature type="region of interest" description="Disordered" evidence="1">
    <location>
        <begin position="143"/>
        <end position="182"/>
    </location>
</feature>
<sequence length="182" mass="21714">MTNHNNHYLICKQMLSQTKTSNSYQKITRIRQVYTEFFMQILKRELICTKVCTEKQFQELKDSINIYFSEENQFIERMNLTLFMKRIDAFSTAKDFGGTVLPVDTLYKEIFRFNDAEIKKNLKAIQKESKNPLYKQFYRDFESGDEFSSDSDSNDEPKYDDSNNNVDNTDTEEEYDKTGLYY</sequence>
<protein>
    <submittedName>
        <fullName evidence="2">Prohead assembly initiator protein/portal protein (T4 gp20-like)</fullName>
    </submittedName>
</protein>
<accession>I7KIN3</accession>
<dbReference type="Proteomes" id="UP000050571">
    <property type="component" value="Segment"/>
</dbReference>
<proteinExistence type="predicted"/>
<evidence type="ECO:0000256" key="1">
    <source>
        <dbReference type="SAM" id="MobiDB-lite"/>
    </source>
</evidence>